<comment type="caution">
    <text evidence="1">The sequence shown here is derived from an EMBL/GenBank/DDBJ whole genome shotgun (WGS) entry which is preliminary data.</text>
</comment>
<sequence>MVESGTRTGHHVLNAADKQRLKRHLTHLRHSLDALPIRSERDQTAGVGEWAQSTMKTTYDIIYQLSPGRSQAPEVNQAFHRAMSAYDATADIADRRHIGLRHEDFQIARTAIRRCIESGSHLL</sequence>
<dbReference type="AlphaFoldDB" id="A0A9X3ZIP4"/>
<proteinExistence type="predicted"/>
<dbReference type="Proteomes" id="UP001151234">
    <property type="component" value="Unassembled WGS sequence"/>
</dbReference>
<accession>A0A9X3ZIP4</accession>
<reference evidence="1" key="1">
    <citation type="submission" date="2022-11" db="EMBL/GenBank/DDBJ databases">
        <title>Draft genome sequence of Hoeflea poritis E7-10 and Hoeflea prorocentri PM5-8, separated from scleractinian coral Porites lutea and marine dinoflagellate.</title>
        <authorList>
            <person name="Zhang G."/>
            <person name="Wei Q."/>
            <person name="Cai L."/>
        </authorList>
    </citation>
    <scope>NUCLEOTIDE SEQUENCE</scope>
    <source>
        <strain evidence="1">PM5-8</strain>
    </source>
</reference>
<organism evidence="1 2">
    <name type="scientific">Hoeflea prorocentri</name>
    <dbReference type="NCBI Taxonomy" id="1922333"/>
    <lineage>
        <taxon>Bacteria</taxon>
        <taxon>Pseudomonadati</taxon>
        <taxon>Pseudomonadota</taxon>
        <taxon>Alphaproteobacteria</taxon>
        <taxon>Hyphomicrobiales</taxon>
        <taxon>Rhizobiaceae</taxon>
        <taxon>Hoeflea</taxon>
    </lineage>
</organism>
<dbReference type="RefSeq" id="WP_267991151.1">
    <property type="nucleotide sequence ID" value="NZ_JAPJZI010000001.1"/>
</dbReference>
<evidence type="ECO:0000313" key="2">
    <source>
        <dbReference type="Proteomes" id="UP001151234"/>
    </source>
</evidence>
<dbReference type="EMBL" id="JAPJZI010000001">
    <property type="protein sequence ID" value="MDA5399730.1"/>
    <property type="molecule type" value="Genomic_DNA"/>
</dbReference>
<evidence type="ECO:0000313" key="1">
    <source>
        <dbReference type="EMBL" id="MDA5399730.1"/>
    </source>
</evidence>
<keyword evidence="2" id="KW-1185">Reference proteome</keyword>
<gene>
    <name evidence="1" type="ORF">OQ273_14200</name>
</gene>
<name>A0A9X3ZIP4_9HYPH</name>
<protein>
    <submittedName>
        <fullName evidence="1">Uncharacterized protein</fullName>
    </submittedName>
</protein>